<comment type="caution">
    <text evidence="1">The sequence shown here is derived from an EMBL/GenBank/DDBJ whole genome shotgun (WGS) entry which is preliminary data.</text>
</comment>
<reference evidence="1" key="1">
    <citation type="submission" date="2022-07" db="EMBL/GenBank/DDBJ databases">
        <title>Genome Sequence of Phlebia brevispora.</title>
        <authorList>
            <person name="Buettner E."/>
        </authorList>
    </citation>
    <scope>NUCLEOTIDE SEQUENCE</scope>
    <source>
        <strain evidence="1">MPL23</strain>
    </source>
</reference>
<evidence type="ECO:0000313" key="1">
    <source>
        <dbReference type="EMBL" id="KAJ3551492.1"/>
    </source>
</evidence>
<gene>
    <name evidence="1" type="ORF">NM688_g4673</name>
</gene>
<sequence>MVTWLKTYHHVKEASSVGIQVGFGATILQYGTIPDLSAPVAGGDYAALTGTMFFVVIVVVNLIQLLALLDPSWQTSDPVGVAVSAIPNIIISRFLINLRQLDSLDVSEAAHSSRFSAPNFRVPTFPSILGNLGEPLAVGEDEGEELVDTNLCGDCANALPSCVDDADINRGEIGEVQGDVPHITCVLK</sequence>
<dbReference type="EMBL" id="JANHOG010000794">
    <property type="protein sequence ID" value="KAJ3551492.1"/>
    <property type="molecule type" value="Genomic_DNA"/>
</dbReference>
<name>A0ACC1T2A7_9APHY</name>
<keyword evidence="2" id="KW-1185">Reference proteome</keyword>
<dbReference type="Proteomes" id="UP001148662">
    <property type="component" value="Unassembled WGS sequence"/>
</dbReference>
<protein>
    <submittedName>
        <fullName evidence="1">Uncharacterized protein</fullName>
    </submittedName>
</protein>
<proteinExistence type="predicted"/>
<evidence type="ECO:0000313" key="2">
    <source>
        <dbReference type="Proteomes" id="UP001148662"/>
    </source>
</evidence>
<accession>A0ACC1T2A7</accession>
<organism evidence="1 2">
    <name type="scientific">Phlebia brevispora</name>
    <dbReference type="NCBI Taxonomy" id="194682"/>
    <lineage>
        <taxon>Eukaryota</taxon>
        <taxon>Fungi</taxon>
        <taxon>Dikarya</taxon>
        <taxon>Basidiomycota</taxon>
        <taxon>Agaricomycotina</taxon>
        <taxon>Agaricomycetes</taxon>
        <taxon>Polyporales</taxon>
        <taxon>Meruliaceae</taxon>
        <taxon>Phlebia</taxon>
    </lineage>
</organism>